<keyword evidence="3 5" id="KW-1133">Transmembrane helix</keyword>
<reference evidence="8" key="1">
    <citation type="journal article" date="2019" name="Int. J. Syst. Evol. Microbiol.">
        <title>The Global Catalogue of Microorganisms (GCM) 10K type strain sequencing project: providing services to taxonomists for standard genome sequencing and annotation.</title>
        <authorList>
            <consortium name="The Broad Institute Genomics Platform"/>
            <consortium name="The Broad Institute Genome Sequencing Center for Infectious Disease"/>
            <person name="Wu L."/>
            <person name="Ma J."/>
        </authorList>
    </citation>
    <scope>NUCLEOTIDE SEQUENCE [LARGE SCALE GENOMIC DNA]</scope>
    <source>
        <strain evidence="8">CGMCC 1.7064</strain>
    </source>
</reference>
<protein>
    <submittedName>
        <fullName evidence="7">Gentisate transporter</fullName>
    </submittedName>
</protein>
<dbReference type="InterPro" id="IPR020846">
    <property type="entry name" value="MFS_dom"/>
</dbReference>
<evidence type="ECO:0000256" key="5">
    <source>
        <dbReference type="SAM" id="Phobius"/>
    </source>
</evidence>
<feature type="transmembrane region" description="Helical" evidence="5">
    <location>
        <begin position="166"/>
        <end position="189"/>
    </location>
</feature>
<dbReference type="CDD" id="cd17365">
    <property type="entry name" value="MFS_PcaK_like"/>
    <property type="match status" value="1"/>
</dbReference>
<evidence type="ECO:0000259" key="6">
    <source>
        <dbReference type="PROSITE" id="PS50850"/>
    </source>
</evidence>
<gene>
    <name evidence="7" type="primary">genK</name>
    <name evidence="7" type="ORF">GCM10010977_27750</name>
</gene>
<organism evidence="7 8">
    <name type="scientific">Citricoccus zhacaiensis</name>
    <dbReference type="NCBI Taxonomy" id="489142"/>
    <lineage>
        <taxon>Bacteria</taxon>
        <taxon>Bacillati</taxon>
        <taxon>Actinomycetota</taxon>
        <taxon>Actinomycetes</taxon>
        <taxon>Micrococcales</taxon>
        <taxon>Micrococcaceae</taxon>
        <taxon>Citricoccus</taxon>
    </lineage>
</organism>
<feature type="transmembrane region" description="Helical" evidence="5">
    <location>
        <begin position="319"/>
        <end position="338"/>
    </location>
</feature>
<dbReference type="InterPro" id="IPR005829">
    <property type="entry name" value="Sugar_transporter_CS"/>
</dbReference>
<dbReference type="PANTHER" id="PTHR23508">
    <property type="entry name" value="CARBOXYLIC ACID TRANSPORTER PROTEIN HOMOLOG"/>
    <property type="match status" value="1"/>
</dbReference>
<feature type="transmembrane region" description="Helical" evidence="5">
    <location>
        <begin position="344"/>
        <end position="368"/>
    </location>
</feature>
<accession>A0ABQ2M817</accession>
<dbReference type="EMBL" id="BMLQ01000009">
    <property type="protein sequence ID" value="GGO48365.1"/>
    <property type="molecule type" value="Genomic_DNA"/>
</dbReference>
<feature type="transmembrane region" description="Helical" evidence="5">
    <location>
        <begin position="253"/>
        <end position="272"/>
    </location>
</feature>
<feature type="transmembrane region" description="Helical" evidence="5">
    <location>
        <begin position="380"/>
        <end position="403"/>
    </location>
</feature>
<feature type="transmembrane region" description="Helical" evidence="5">
    <location>
        <begin position="137"/>
        <end position="154"/>
    </location>
</feature>
<keyword evidence="8" id="KW-1185">Reference proteome</keyword>
<name>A0ABQ2M817_9MICC</name>
<dbReference type="InterPro" id="IPR011701">
    <property type="entry name" value="MFS"/>
</dbReference>
<sequence length="448" mass="45622">MIQSTSASDAPSVAPHRQAAITVQGSPQGSGLSRRQATLAVVVCWLLVVFDGYDLIVFGTVQTSLLENTGWGLDNATLGLMGSMAFVGMMIGALLAGRMADSWGRRRTILACAVTFSIFTILCAIAPSAWVFGAFRLLAGIGLGGLVPSANAMVAELVPERWRSSIATLMMSGVPIGGSLAALIGIPLIPALGWQSMFLVAVLALVIVVPMGLAYLPETLPSEAAARDRPGASPATGKAAKAGGFSLLLRDPFLLASIMFALATLATLFAWYGLGTWLPRAMEAQGYDLGSALTFSLSLNVGAVLGSIVTAWAGDRFGAVRSSVIAAALAGVALLGLLLSPPVWLVYVILMVAGVGTHGTQCLIIAAVANHYPGHLRGTALGWALGVGRLGAVTAPLVAGFLLDGGFGAGSIFVAFGVAALVAAVLLVVIIAQGNGGRGVGSRQVTAS</sequence>
<dbReference type="Gene3D" id="1.20.1250.20">
    <property type="entry name" value="MFS general substrate transporter like domains"/>
    <property type="match status" value="1"/>
</dbReference>
<evidence type="ECO:0000256" key="1">
    <source>
        <dbReference type="ARBA" id="ARBA00004651"/>
    </source>
</evidence>
<evidence type="ECO:0000313" key="7">
    <source>
        <dbReference type="EMBL" id="GGO48365.1"/>
    </source>
</evidence>
<evidence type="ECO:0000256" key="2">
    <source>
        <dbReference type="ARBA" id="ARBA00022692"/>
    </source>
</evidence>
<evidence type="ECO:0000256" key="4">
    <source>
        <dbReference type="ARBA" id="ARBA00023136"/>
    </source>
</evidence>
<feature type="transmembrane region" description="Helical" evidence="5">
    <location>
        <begin position="292"/>
        <end position="312"/>
    </location>
</feature>
<feature type="domain" description="Major facilitator superfamily (MFS) profile" evidence="6">
    <location>
        <begin position="40"/>
        <end position="435"/>
    </location>
</feature>
<feature type="transmembrane region" description="Helical" evidence="5">
    <location>
        <begin position="409"/>
        <end position="432"/>
    </location>
</feature>
<dbReference type="SUPFAM" id="SSF103473">
    <property type="entry name" value="MFS general substrate transporter"/>
    <property type="match status" value="1"/>
</dbReference>
<comment type="caution">
    <text evidence="7">The sequence shown here is derived from an EMBL/GenBank/DDBJ whole genome shotgun (WGS) entry which is preliminary data.</text>
</comment>
<dbReference type="PROSITE" id="PS00216">
    <property type="entry name" value="SUGAR_TRANSPORT_1"/>
    <property type="match status" value="1"/>
</dbReference>
<keyword evidence="2 5" id="KW-0812">Transmembrane</keyword>
<dbReference type="Proteomes" id="UP000642509">
    <property type="component" value="Unassembled WGS sequence"/>
</dbReference>
<dbReference type="PROSITE" id="PS50850">
    <property type="entry name" value="MFS"/>
    <property type="match status" value="1"/>
</dbReference>
<dbReference type="RefSeq" id="WP_159550780.1">
    <property type="nucleotide sequence ID" value="NZ_BAAAOU010000008.1"/>
</dbReference>
<dbReference type="Pfam" id="PF07690">
    <property type="entry name" value="MFS_1"/>
    <property type="match status" value="1"/>
</dbReference>
<feature type="transmembrane region" description="Helical" evidence="5">
    <location>
        <begin position="195"/>
        <end position="216"/>
    </location>
</feature>
<keyword evidence="4 5" id="KW-0472">Membrane</keyword>
<feature type="transmembrane region" description="Helical" evidence="5">
    <location>
        <begin position="37"/>
        <end position="58"/>
    </location>
</feature>
<feature type="transmembrane region" description="Helical" evidence="5">
    <location>
        <begin position="78"/>
        <end position="97"/>
    </location>
</feature>
<evidence type="ECO:0000313" key="8">
    <source>
        <dbReference type="Proteomes" id="UP000642509"/>
    </source>
</evidence>
<dbReference type="InterPro" id="IPR036259">
    <property type="entry name" value="MFS_trans_sf"/>
</dbReference>
<evidence type="ECO:0000256" key="3">
    <source>
        <dbReference type="ARBA" id="ARBA00022989"/>
    </source>
</evidence>
<comment type="subcellular location">
    <subcellularLocation>
        <location evidence="1">Cell membrane</location>
        <topology evidence="1">Multi-pass membrane protein</topology>
    </subcellularLocation>
</comment>
<feature type="transmembrane region" description="Helical" evidence="5">
    <location>
        <begin position="109"/>
        <end position="131"/>
    </location>
</feature>
<dbReference type="PANTHER" id="PTHR23508:SF10">
    <property type="entry name" value="CARBOXYLIC ACID TRANSPORTER PROTEIN HOMOLOG"/>
    <property type="match status" value="1"/>
</dbReference>
<proteinExistence type="predicted"/>